<dbReference type="RefSeq" id="WP_378161128.1">
    <property type="nucleotide sequence ID" value="NZ_JBHSBU010000001.1"/>
</dbReference>
<dbReference type="Pfam" id="PF10734">
    <property type="entry name" value="DUF2523"/>
    <property type="match status" value="1"/>
</dbReference>
<proteinExistence type="predicted"/>
<evidence type="ECO:0000313" key="2">
    <source>
        <dbReference type="EMBL" id="MFC4158449.1"/>
    </source>
</evidence>
<keyword evidence="1" id="KW-0812">Transmembrane</keyword>
<gene>
    <name evidence="2" type="ORF">ACFOW7_03645</name>
</gene>
<keyword evidence="1" id="KW-0472">Membrane</keyword>
<reference evidence="3" key="1">
    <citation type="journal article" date="2019" name="Int. J. Syst. Evol. Microbiol.">
        <title>The Global Catalogue of Microorganisms (GCM) 10K type strain sequencing project: providing services to taxonomists for standard genome sequencing and annotation.</title>
        <authorList>
            <consortium name="The Broad Institute Genomics Platform"/>
            <consortium name="The Broad Institute Genome Sequencing Center for Infectious Disease"/>
            <person name="Wu L."/>
            <person name="Ma J."/>
        </authorList>
    </citation>
    <scope>NUCLEOTIDE SEQUENCE [LARGE SCALE GENOMIC DNA]</scope>
    <source>
        <strain evidence="3">LMG 29894</strain>
    </source>
</reference>
<dbReference type="InterPro" id="IPR019670">
    <property type="entry name" value="DUF2523"/>
</dbReference>
<organism evidence="2 3">
    <name type="scientific">Chitinimonas lacunae</name>
    <dbReference type="NCBI Taxonomy" id="1963018"/>
    <lineage>
        <taxon>Bacteria</taxon>
        <taxon>Pseudomonadati</taxon>
        <taxon>Pseudomonadota</taxon>
        <taxon>Betaproteobacteria</taxon>
        <taxon>Neisseriales</taxon>
        <taxon>Chitinibacteraceae</taxon>
        <taxon>Chitinimonas</taxon>
    </lineage>
</organism>
<dbReference type="Proteomes" id="UP001595791">
    <property type="component" value="Unassembled WGS sequence"/>
</dbReference>
<protein>
    <submittedName>
        <fullName evidence="2">DUF2523 domain-containing protein</fullName>
    </submittedName>
</protein>
<keyword evidence="1" id="KW-1133">Transmembrane helix</keyword>
<sequence>MPLLLAMLGGLLVSLVENIIARAITALGIGFVAYAGIDTLLEKAKSLIKANLSGMPSEILVIASMMGLGTALTIVFSAYAARFTLMGIKSGGTWVRSHYGATK</sequence>
<evidence type="ECO:0000256" key="1">
    <source>
        <dbReference type="SAM" id="Phobius"/>
    </source>
</evidence>
<keyword evidence="3" id="KW-1185">Reference proteome</keyword>
<name>A0ABV8MJZ8_9NEIS</name>
<accession>A0ABV8MJZ8</accession>
<feature type="transmembrane region" description="Helical" evidence="1">
    <location>
        <begin position="59"/>
        <end position="81"/>
    </location>
</feature>
<comment type="caution">
    <text evidence="2">The sequence shown here is derived from an EMBL/GenBank/DDBJ whole genome shotgun (WGS) entry which is preliminary data.</text>
</comment>
<evidence type="ECO:0000313" key="3">
    <source>
        <dbReference type="Proteomes" id="UP001595791"/>
    </source>
</evidence>
<dbReference type="EMBL" id="JBHSBU010000001">
    <property type="protein sequence ID" value="MFC4158449.1"/>
    <property type="molecule type" value="Genomic_DNA"/>
</dbReference>